<dbReference type="GO" id="GO:0016020">
    <property type="term" value="C:membrane"/>
    <property type="evidence" value="ECO:0007669"/>
    <property type="project" value="InterPro"/>
</dbReference>
<gene>
    <name evidence="1" type="ORF">S06H3_10385</name>
</gene>
<organism evidence="1">
    <name type="scientific">marine sediment metagenome</name>
    <dbReference type="NCBI Taxonomy" id="412755"/>
    <lineage>
        <taxon>unclassified sequences</taxon>
        <taxon>metagenomes</taxon>
        <taxon>ecological metagenomes</taxon>
    </lineage>
</organism>
<protein>
    <recommendedName>
        <fullName evidence="2">Cobalamin biosynthesis protein CobD</fullName>
    </recommendedName>
</protein>
<sequence length="54" mass="6079">MKLLSIILAYLLDLIFGDPRWLPHPVRGMGKLTEYLEKKLRGSISNQILSGAVL</sequence>
<accession>X1LYB7</accession>
<comment type="caution">
    <text evidence="1">The sequence shown here is derived from an EMBL/GenBank/DDBJ whole genome shotgun (WGS) entry which is preliminary data.</text>
</comment>
<dbReference type="InterPro" id="IPR004485">
    <property type="entry name" value="Cobalamin_biosynth_CobD/CbiB"/>
</dbReference>
<feature type="non-terminal residue" evidence="1">
    <location>
        <position position="54"/>
    </location>
</feature>
<reference evidence="1" key="1">
    <citation type="journal article" date="2014" name="Front. Microbiol.">
        <title>High frequency of phylogenetically diverse reductive dehalogenase-homologous genes in deep subseafloor sedimentary metagenomes.</title>
        <authorList>
            <person name="Kawai M."/>
            <person name="Futagami T."/>
            <person name="Toyoda A."/>
            <person name="Takaki Y."/>
            <person name="Nishi S."/>
            <person name="Hori S."/>
            <person name="Arai W."/>
            <person name="Tsubouchi T."/>
            <person name="Morono Y."/>
            <person name="Uchiyama I."/>
            <person name="Ito T."/>
            <person name="Fujiyama A."/>
            <person name="Inagaki F."/>
            <person name="Takami H."/>
        </authorList>
    </citation>
    <scope>NUCLEOTIDE SEQUENCE</scope>
    <source>
        <strain evidence="1">Expedition CK06-06</strain>
    </source>
</reference>
<evidence type="ECO:0000313" key="1">
    <source>
        <dbReference type="EMBL" id="GAI07420.1"/>
    </source>
</evidence>
<evidence type="ECO:0008006" key="2">
    <source>
        <dbReference type="Google" id="ProtNLM"/>
    </source>
</evidence>
<dbReference type="EMBL" id="BARV01004800">
    <property type="protein sequence ID" value="GAI07420.1"/>
    <property type="molecule type" value="Genomic_DNA"/>
</dbReference>
<dbReference type="UniPathway" id="UPA00148"/>
<dbReference type="AlphaFoldDB" id="X1LYB7"/>
<proteinExistence type="predicted"/>
<name>X1LYB7_9ZZZZ</name>
<dbReference type="Pfam" id="PF03186">
    <property type="entry name" value="CobD_Cbib"/>
    <property type="match status" value="1"/>
</dbReference>
<dbReference type="GO" id="GO:0009236">
    <property type="term" value="P:cobalamin biosynthetic process"/>
    <property type="evidence" value="ECO:0007669"/>
    <property type="project" value="UniProtKB-UniPathway"/>
</dbReference>
<dbReference type="GO" id="GO:0048472">
    <property type="term" value="F:threonine-phosphate decarboxylase activity"/>
    <property type="evidence" value="ECO:0007669"/>
    <property type="project" value="InterPro"/>
</dbReference>